<sequence length="134" mass="14428">MRASSDDDSASATSIWHSPTPYLFGSLGLLMAIIAVALISLACFYCRNHSGNSSSDHDDDDEEEKPASLLTSMTVLYADPNFAVIMAGEDSPTYLATPFSCSVCLPRSSLPSSSVSYIFFISKLPQSYPTGRIK</sequence>
<dbReference type="InterPro" id="IPR040359">
    <property type="entry name" value="GDU"/>
</dbReference>
<dbReference type="PANTHER" id="PTHR33228:SF80">
    <property type="entry name" value="PROTEIN, PUTATIVE-RELATED"/>
    <property type="match status" value="1"/>
</dbReference>
<proteinExistence type="inferred from homology"/>
<evidence type="ECO:0000256" key="4">
    <source>
        <dbReference type="ARBA" id="ARBA00022692"/>
    </source>
</evidence>
<evidence type="ECO:0000313" key="10">
    <source>
        <dbReference type="Proteomes" id="UP000326939"/>
    </source>
</evidence>
<comment type="subcellular location">
    <subcellularLocation>
        <location evidence="1">Membrane</location>
        <topology evidence="1">Single-pass membrane protein</topology>
    </subcellularLocation>
</comment>
<evidence type="ECO:0000256" key="6">
    <source>
        <dbReference type="ARBA" id="ARBA00022989"/>
    </source>
</evidence>
<keyword evidence="6 8" id="KW-1133">Transmembrane helix</keyword>
<evidence type="ECO:0000256" key="5">
    <source>
        <dbReference type="ARBA" id="ARBA00022970"/>
    </source>
</evidence>
<dbReference type="Proteomes" id="UP000326939">
    <property type="component" value="Chromosome 17"/>
</dbReference>
<organism evidence="9 10">
    <name type="scientific">Salix brachista</name>
    <dbReference type="NCBI Taxonomy" id="2182728"/>
    <lineage>
        <taxon>Eukaryota</taxon>
        <taxon>Viridiplantae</taxon>
        <taxon>Streptophyta</taxon>
        <taxon>Embryophyta</taxon>
        <taxon>Tracheophyta</taxon>
        <taxon>Spermatophyta</taxon>
        <taxon>Magnoliopsida</taxon>
        <taxon>eudicotyledons</taxon>
        <taxon>Gunneridae</taxon>
        <taxon>Pentapetalae</taxon>
        <taxon>rosids</taxon>
        <taxon>fabids</taxon>
        <taxon>Malpighiales</taxon>
        <taxon>Salicaceae</taxon>
        <taxon>Saliceae</taxon>
        <taxon>Salix</taxon>
    </lineage>
</organism>
<comment type="caution">
    <text evidence="9">The sequence shown here is derived from an EMBL/GenBank/DDBJ whole genome shotgun (WGS) entry which is preliminary data.</text>
</comment>
<evidence type="ECO:0000256" key="7">
    <source>
        <dbReference type="ARBA" id="ARBA00023136"/>
    </source>
</evidence>
<gene>
    <name evidence="9" type="ORF">DKX38_027190</name>
</gene>
<comment type="similarity">
    <text evidence="2">Belongs to the GLUTAMINE DUMPER 1 (TC 9.B.60) family.</text>
</comment>
<protein>
    <submittedName>
        <fullName evidence="9">Uncharacterized protein</fullName>
    </submittedName>
</protein>
<evidence type="ECO:0000313" key="9">
    <source>
        <dbReference type="EMBL" id="KAB5516542.1"/>
    </source>
</evidence>
<dbReference type="GO" id="GO:0006865">
    <property type="term" value="P:amino acid transport"/>
    <property type="evidence" value="ECO:0007669"/>
    <property type="project" value="UniProtKB-KW"/>
</dbReference>
<name>A0A5N5JCD7_9ROSI</name>
<dbReference type="PANTHER" id="PTHR33228">
    <property type="entry name" value="PROTEIN GLUTAMINE DUMPER 4-RELATED"/>
    <property type="match status" value="1"/>
</dbReference>
<evidence type="ECO:0000256" key="8">
    <source>
        <dbReference type="SAM" id="Phobius"/>
    </source>
</evidence>
<keyword evidence="10" id="KW-1185">Reference proteome</keyword>
<keyword evidence="3" id="KW-0813">Transport</keyword>
<dbReference type="EMBL" id="VDCV01000017">
    <property type="protein sequence ID" value="KAB5516542.1"/>
    <property type="molecule type" value="Genomic_DNA"/>
</dbReference>
<keyword evidence="5" id="KW-0029">Amino-acid transport</keyword>
<keyword evidence="4 8" id="KW-0812">Transmembrane</keyword>
<accession>A0A5N5JCD7</accession>
<reference evidence="10" key="1">
    <citation type="journal article" date="2019" name="Gigascience">
        <title>De novo genome assembly of the endangered Acer yangbiense, a plant species with extremely small populations endemic to Yunnan Province, China.</title>
        <authorList>
            <person name="Yang J."/>
            <person name="Wariss H.M."/>
            <person name="Tao L."/>
            <person name="Zhang R."/>
            <person name="Yun Q."/>
            <person name="Hollingsworth P."/>
            <person name="Dao Z."/>
            <person name="Luo G."/>
            <person name="Guo H."/>
            <person name="Ma Y."/>
            <person name="Sun W."/>
        </authorList>
    </citation>
    <scope>NUCLEOTIDE SEQUENCE [LARGE SCALE GENOMIC DNA]</scope>
    <source>
        <strain evidence="10">cv. br00</strain>
    </source>
</reference>
<dbReference type="GO" id="GO:0016020">
    <property type="term" value="C:membrane"/>
    <property type="evidence" value="ECO:0007669"/>
    <property type="project" value="UniProtKB-SubCell"/>
</dbReference>
<dbReference type="AlphaFoldDB" id="A0A5N5JCD7"/>
<dbReference type="GO" id="GO:0080143">
    <property type="term" value="P:regulation of amino acid export"/>
    <property type="evidence" value="ECO:0007669"/>
    <property type="project" value="InterPro"/>
</dbReference>
<keyword evidence="7 8" id="KW-0472">Membrane</keyword>
<evidence type="ECO:0000256" key="3">
    <source>
        <dbReference type="ARBA" id="ARBA00022448"/>
    </source>
</evidence>
<evidence type="ECO:0000256" key="2">
    <source>
        <dbReference type="ARBA" id="ARBA00009977"/>
    </source>
</evidence>
<feature type="transmembrane region" description="Helical" evidence="8">
    <location>
        <begin position="22"/>
        <end position="45"/>
    </location>
</feature>
<evidence type="ECO:0000256" key="1">
    <source>
        <dbReference type="ARBA" id="ARBA00004167"/>
    </source>
</evidence>